<protein>
    <submittedName>
        <fullName evidence="1">Uncharacterized protein</fullName>
    </submittedName>
</protein>
<proteinExistence type="predicted"/>
<dbReference type="Pfam" id="PF14112">
    <property type="entry name" value="DUF4284"/>
    <property type="match status" value="1"/>
</dbReference>
<dbReference type="Proteomes" id="UP000034883">
    <property type="component" value="Chromosome"/>
</dbReference>
<keyword evidence="2" id="KW-1185">Reference proteome</keyword>
<evidence type="ECO:0000313" key="2">
    <source>
        <dbReference type="Proteomes" id="UP000034883"/>
    </source>
</evidence>
<accession>A0A0F6YGE9</accession>
<dbReference type="AlphaFoldDB" id="A0A0F6YGE9"/>
<sequence>MARMEEDETQLSVWVGALTREELDAYLAENYERADDEPVSKFAADNGATWIDHDWIEATAFDAPTTIEDLLRNSSYAEEWLEAVVANCDSRPVYTCAIMLFRHVAPAGPAGPMTCLGAFRYVDD</sequence>
<reference evidence="1 2" key="1">
    <citation type="submission" date="2015-03" db="EMBL/GenBank/DDBJ databases">
        <title>Genome assembly of Sandaracinus amylolyticus DSM 53668.</title>
        <authorList>
            <person name="Sharma G."/>
            <person name="Subramanian S."/>
        </authorList>
    </citation>
    <scope>NUCLEOTIDE SEQUENCE [LARGE SCALE GENOMIC DNA]</scope>
    <source>
        <strain evidence="1 2">DSM 53668</strain>
    </source>
</reference>
<organism evidence="1 2">
    <name type="scientific">Sandaracinus amylolyticus</name>
    <dbReference type="NCBI Taxonomy" id="927083"/>
    <lineage>
        <taxon>Bacteria</taxon>
        <taxon>Pseudomonadati</taxon>
        <taxon>Myxococcota</taxon>
        <taxon>Polyangia</taxon>
        <taxon>Polyangiales</taxon>
        <taxon>Sandaracinaceae</taxon>
        <taxon>Sandaracinus</taxon>
    </lineage>
</organism>
<dbReference type="RefSeq" id="WP_053231032.1">
    <property type="nucleotide sequence ID" value="NZ_CP011125.1"/>
</dbReference>
<dbReference type="InterPro" id="IPR025560">
    <property type="entry name" value="Imm22"/>
</dbReference>
<evidence type="ECO:0000313" key="1">
    <source>
        <dbReference type="EMBL" id="AKF03588.1"/>
    </source>
</evidence>
<name>A0A0F6YGE9_9BACT</name>
<dbReference type="KEGG" id="samy:DB32_000737"/>
<gene>
    <name evidence="1" type="ORF">DB32_000737</name>
</gene>
<dbReference type="STRING" id="927083.DB32_000737"/>
<dbReference type="EMBL" id="CP011125">
    <property type="protein sequence ID" value="AKF03588.1"/>
    <property type="molecule type" value="Genomic_DNA"/>
</dbReference>
<dbReference type="OrthoDB" id="5186491at2"/>